<dbReference type="PANTHER" id="PTHR21600:SF44">
    <property type="entry name" value="RIBOSOMAL LARGE SUBUNIT PSEUDOURIDINE SYNTHASE D"/>
    <property type="match status" value="1"/>
</dbReference>
<evidence type="ECO:0000259" key="5">
    <source>
        <dbReference type="Pfam" id="PF00849"/>
    </source>
</evidence>
<sequence>MHRVCQKKPEVIAPKIIFEDNDVLVLDKPPGMIVNRAETTAAKTTLQEWVEGYLKIFRHRISNFKFPISNEFWRRSGIVHRLDKETSGVLLVAKTPQAFENLQRQFKERKVKKQYLALVHGKVEPQEGVIEVPIARSPFNREKFGVFLGGRPARTKYKVLSIKYKVLGKKEEPLTLLEVSPETGRTHQIRVHLKYIGYPVVGDEKYAGRKTARTDRRWCPRQFLHASYLSFIHPKTGKKVIVSSKLPSDLQEIIMSIANYKLCL</sequence>
<name>A0A2M8ESA3_9BACT</name>
<comment type="catalytic activity">
    <reaction evidence="4">
        <text>a uridine in RNA = a pseudouridine in RNA</text>
        <dbReference type="Rhea" id="RHEA:48348"/>
        <dbReference type="Rhea" id="RHEA-COMP:12068"/>
        <dbReference type="Rhea" id="RHEA-COMP:12069"/>
        <dbReference type="ChEBI" id="CHEBI:65314"/>
        <dbReference type="ChEBI" id="CHEBI:65315"/>
    </reaction>
</comment>
<dbReference type="PANTHER" id="PTHR21600">
    <property type="entry name" value="MITOCHONDRIAL RNA PSEUDOURIDINE SYNTHASE"/>
    <property type="match status" value="1"/>
</dbReference>
<dbReference type="GO" id="GO:0140098">
    <property type="term" value="F:catalytic activity, acting on RNA"/>
    <property type="evidence" value="ECO:0007669"/>
    <property type="project" value="UniProtKB-ARBA"/>
</dbReference>
<dbReference type="EMBL" id="PFSF01000058">
    <property type="protein sequence ID" value="PJC27979.1"/>
    <property type="molecule type" value="Genomic_DNA"/>
</dbReference>
<dbReference type="EC" id="5.4.99.-" evidence="4"/>
<dbReference type="InterPro" id="IPR006145">
    <property type="entry name" value="PsdUridine_synth_RsuA/RluA"/>
</dbReference>
<feature type="domain" description="Pseudouridine synthase RsuA/RluA-like" evidence="5">
    <location>
        <begin position="22"/>
        <end position="194"/>
    </location>
</feature>
<dbReference type="NCBIfam" id="TIGR00005">
    <property type="entry name" value="rluA_subfam"/>
    <property type="match status" value="1"/>
</dbReference>
<dbReference type="SUPFAM" id="SSF55120">
    <property type="entry name" value="Pseudouridine synthase"/>
    <property type="match status" value="1"/>
</dbReference>
<dbReference type="AlphaFoldDB" id="A0A2M8ESA3"/>
<keyword evidence="2 4" id="KW-0413">Isomerase</keyword>
<proteinExistence type="inferred from homology"/>
<evidence type="ECO:0000256" key="4">
    <source>
        <dbReference type="RuleBase" id="RU362028"/>
    </source>
</evidence>
<dbReference type="GO" id="GO:0003723">
    <property type="term" value="F:RNA binding"/>
    <property type="evidence" value="ECO:0007669"/>
    <property type="project" value="InterPro"/>
</dbReference>
<dbReference type="Pfam" id="PF00849">
    <property type="entry name" value="PseudoU_synth_2"/>
    <property type="match status" value="1"/>
</dbReference>
<dbReference type="GO" id="GO:0000455">
    <property type="term" value="P:enzyme-directed rRNA pseudouridine synthesis"/>
    <property type="evidence" value="ECO:0007669"/>
    <property type="project" value="TreeGrafter"/>
</dbReference>
<organism evidence="6 7">
    <name type="scientific">Candidatus Shapirobacteria bacterium CG_4_9_14_0_2_um_filter_39_11</name>
    <dbReference type="NCBI Taxonomy" id="1974478"/>
    <lineage>
        <taxon>Bacteria</taxon>
        <taxon>Candidatus Shapironibacteriota</taxon>
    </lineage>
</organism>
<evidence type="ECO:0000256" key="2">
    <source>
        <dbReference type="ARBA" id="ARBA00023235"/>
    </source>
</evidence>
<comment type="function">
    <text evidence="4">Responsible for synthesis of pseudouridine from uracil.</text>
</comment>
<evidence type="ECO:0000313" key="6">
    <source>
        <dbReference type="EMBL" id="PJC27979.1"/>
    </source>
</evidence>
<accession>A0A2M8ESA3</accession>
<dbReference type="InterPro" id="IPR006224">
    <property type="entry name" value="PsdUridine_synth_RluA-like_CS"/>
</dbReference>
<dbReference type="Proteomes" id="UP000229816">
    <property type="component" value="Unassembled WGS sequence"/>
</dbReference>
<dbReference type="GO" id="GO:0009982">
    <property type="term" value="F:pseudouridine synthase activity"/>
    <property type="evidence" value="ECO:0007669"/>
    <property type="project" value="InterPro"/>
</dbReference>
<comment type="caution">
    <text evidence="6">The sequence shown here is derived from an EMBL/GenBank/DDBJ whole genome shotgun (WGS) entry which is preliminary data.</text>
</comment>
<dbReference type="Gene3D" id="3.30.2350.10">
    <property type="entry name" value="Pseudouridine synthase"/>
    <property type="match status" value="1"/>
</dbReference>
<evidence type="ECO:0000313" key="7">
    <source>
        <dbReference type="Proteomes" id="UP000229816"/>
    </source>
</evidence>
<gene>
    <name evidence="6" type="ORF">CO054_02645</name>
</gene>
<dbReference type="CDD" id="cd02869">
    <property type="entry name" value="PseudoU_synth_RluA_like"/>
    <property type="match status" value="1"/>
</dbReference>
<protein>
    <recommendedName>
        <fullName evidence="4">Pseudouridine synthase</fullName>
        <ecNumber evidence="4">5.4.99.-</ecNumber>
    </recommendedName>
</protein>
<comment type="similarity">
    <text evidence="1 4">Belongs to the pseudouridine synthase RluA family.</text>
</comment>
<dbReference type="InterPro" id="IPR006225">
    <property type="entry name" value="PsdUridine_synth_RluC/D"/>
</dbReference>
<dbReference type="PROSITE" id="PS01129">
    <property type="entry name" value="PSI_RLU"/>
    <property type="match status" value="1"/>
</dbReference>
<dbReference type="InterPro" id="IPR050188">
    <property type="entry name" value="RluA_PseudoU_synthase"/>
</dbReference>
<dbReference type="InterPro" id="IPR020103">
    <property type="entry name" value="PsdUridine_synth_cat_dom_sf"/>
</dbReference>
<evidence type="ECO:0000256" key="1">
    <source>
        <dbReference type="ARBA" id="ARBA00010876"/>
    </source>
</evidence>
<feature type="active site" evidence="3">
    <location>
        <position position="83"/>
    </location>
</feature>
<reference evidence="7" key="1">
    <citation type="submission" date="2017-09" db="EMBL/GenBank/DDBJ databases">
        <title>Depth-based differentiation of microbial function through sediment-hosted aquifers and enrichment of novel symbionts in the deep terrestrial subsurface.</title>
        <authorList>
            <person name="Probst A.J."/>
            <person name="Ladd B."/>
            <person name="Jarett J.K."/>
            <person name="Geller-Mcgrath D.E."/>
            <person name="Sieber C.M.K."/>
            <person name="Emerson J.B."/>
            <person name="Anantharaman K."/>
            <person name="Thomas B.C."/>
            <person name="Malmstrom R."/>
            <person name="Stieglmeier M."/>
            <person name="Klingl A."/>
            <person name="Woyke T."/>
            <person name="Ryan C.M."/>
            <person name="Banfield J.F."/>
        </authorList>
    </citation>
    <scope>NUCLEOTIDE SEQUENCE [LARGE SCALE GENOMIC DNA]</scope>
</reference>
<evidence type="ECO:0000256" key="3">
    <source>
        <dbReference type="PIRSR" id="PIRSR606225-1"/>
    </source>
</evidence>